<dbReference type="AlphaFoldDB" id="A0A4R9LX68"/>
<keyword evidence="2" id="KW-1185">Reference proteome</keyword>
<protein>
    <recommendedName>
        <fullName evidence="3">TRL-like family protein</fullName>
    </recommendedName>
</protein>
<dbReference type="InterPro" id="IPR025113">
    <property type="entry name" value="TRL-like"/>
</dbReference>
<evidence type="ECO:0000313" key="2">
    <source>
        <dbReference type="Proteomes" id="UP000298058"/>
    </source>
</evidence>
<accession>A0A4R9LX68</accession>
<evidence type="ECO:0000313" key="1">
    <source>
        <dbReference type="EMBL" id="TGN17609.1"/>
    </source>
</evidence>
<gene>
    <name evidence="1" type="ORF">EHS15_16385</name>
</gene>
<evidence type="ECO:0008006" key="3">
    <source>
        <dbReference type="Google" id="ProtNLM"/>
    </source>
</evidence>
<dbReference type="Pfam" id="PF13146">
    <property type="entry name" value="TRL"/>
    <property type="match status" value="1"/>
</dbReference>
<dbReference type="OrthoDB" id="331628at2"/>
<dbReference type="Proteomes" id="UP000298058">
    <property type="component" value="Unassembled WGS sequence"/>
</dbReference>
<name>A0A4R9LX68_9LEPT</name>
<sequence>MGSSSYPRIGMETSFGGKISPFAFRRNQSVNFVIRRNSIFFCVLVLLCFCKCSTAGIFTPIGFSVYKDVKEPVSVGPSTSYEKSGEACAYNFGGFYVGGDFSLRKAMENGNITKPGLVDRSTFAIATIFAKVCTRVLGE</sequence>
<reference evidence="1" key="1">
    <citation type="journal article" date="2019" name="PLoS Negl. Trop. Dis.">
        <title>Revisiting the worldwide diversity of Leptospira species in the environment.</title>
        <authorList>
            <person name="Vincent A.T."/>
            <person name="Schiettekatte O."/>
            <person name="Bourhy P."/>
            <person name="Veyrier F.J."/>
            <person name="Picardeau M."/>
        </authorList>
    </citation>
    <scope>NUCLEOTIDE SEQUENCE [LARGE SCALE GENOMIC DNA]</scope>
    <source>
        <strain evidence="1">201300427</strain>
    </source>
</reference>
<dbReference type="EMBL" id="RQHW01000065">
    <property type="protein sequence ID" value="TGN17609.1"/>
    <property type="molecule type" value="Genomic_DNA"/>
</dbReference>
<organism evidence="1 2">
    <name type="scientific">Leptospira idonii</name>
    <dbReference type="NCBI Taxonomy" id="1193500"/>
    <lineage>
        <taxon>Bacteria</taxon>
        <taxon>Pseudomonadati</taxon>
        <taxon>Spirochaetota</taxon>
        <taxon>Spirochaetia</taxon>
        <taxon>Leptospirales</taxon>
        <taxon>Leptospiraceae</taxon>
        <taxon>Leptospira</taxon>
    </lineage>
</organism>
<proteinExistence type="predicted"/>
<comment type="caution">
    <text evidence="1">The sequence shown here is derived from an EMBL/GenBank/DDBJ whole genome shotgun (WGS) entry which is preliminary data.</text>
</comment>